<gene>
    <name evidence="1" type="ORF">C8R14_1102</name>
</gene>
<dbReference type="Proteomes" id="UP000247780">
    <property type="component" value="Unassembled WGS sequence"/>
</dbReference>
<protein>
    <submittedName>
        <fullName evidence="1">Uncharacterized protein</fullName>
    </submittedName>
</protein>
<proteinExistence type="predicted"/>
<evidence type="ECO:0000313" key="1">
    <source>
        <dbReference type="EMBL" id="PXV81663.1"/>
    </source>
</evidence>
<evidence type="ECO:0000313" key="2">
    <source>
        <dbReference type="Proteomes" id="UP000247780"/>
    </source>
</evidence>
<accession>A0ABX5M8U7</accession>
<organism evidence="1 2">
    <name type="scientific">Nitrosomonas eutropha</name>
    <dbReference type="NCBI Taxonomy" id="916"/>
    <lineage>
        <taxon>Bacteria</taxon>
        <taxon>Pseudomonadati</taxon>
        <taxon>Pseudomonadota</taxon>
        <taxon>Betaproteobacteria</taxon>
        <taxon>Nitrosomonadales</taxon>
        <taxon>Nitrosomonadaceae</taxon>
        <taxon>Nitrosomonas</taxon>
    </lineage>
</organism>
<reference evidence="1 2" key="1">
    <citation type="submission" date="2018-04" db="EMBL/GenBank/DDBJ databases">
        <title>Active sludge and wastewater microbial communities from Klosterneuburg, Austria.</title>
        <authorList>
            <person name="Wagner M."/>
        </authorList>
    </citation>
    <scope>NUCLEOTIDE SEQUENCE [LARGE SCALE GENOMIC DNA]</scope>
    <source>
        <strain evidence="1 2">Nm 57</strain>
    </source>
</reference>
<keyword evidence="2" id="KW-1185">Reference proteome</keyword>
<dbReference type="EMBL" id="QICQ01000010">
    <property type="protein sequence ID" value="PXV81663.1"/>
    <property type="molecule type" value="Genomic_DNA"/>
</dbReference>
<name>A0ABX5M8U7_9PROT</name>
<sequence length="45" mass="5018">MGLFERRSDECQRLEVSVGASVRLALSASNIDTLHLQAMGEVKLW</sequence>
<comment type="caution">
    <text evidence="1">The sequence shown here is derived from an EMBL/GenBank/DDBJ whole genome shotgun (WGS) entry which is preliminary data.</text>
</comment>